<feature type="region of interest" description="Disordered" evidence="4">
    <location>
        <begin position="171"/>
        <end position="196"/>
    </location>
</feature>
<sequence length="549" mass="60997">MQIATMSYICDLEIHINGEETFFLNEKVLTAYSERLKKIIKQEKRRTQMRNSCIEIHDFPGGACGFELISRFCYNNGGITTTVSNVSLLYCSAVFLGMTEKVSTQNLLKQTESFLEGLFYWSWKDIIVCLKSCESLFSYADSFGLLEKLICALLAKIAQNSDLGLIAASSSSSSSSPDTPSGFRLFSPSSKTTSESTKLSSSSKAWWFDDLASLPPQIIEKIIQSLGAFGTDNNSLILTRFLLHYLKLAIHRRVHSRTQPGVFSSKCAFLGLAETAVNGVISAGKRAFSCRALFWVLRILSGFGLSKEGRLGLERLIGELLDEATLDDLLVSGHDRGVYDVNLVIRLIKVFVNNDGVSVQKLKKVGKLVDKYLGEISPDQNLKTTKFLGVAESLPDSARNSYDGVYRAIDIYLEAHPALPFDERSKLCRCLNYKKLSLEVCKELAKNPKIPPRVAIQALISQQSKVPKNELDHCRSLSNASDSQMGSNSGSDKESFSEENGDVKINLQRMQRRVVELESVCKEMKGQMSKLVRHTVLTPTQARALPKLC</sequence>
<evidence type="ECO:0000313" key="8">
    <source>
        <dbReference type="Proteomes" id="UP000813462"/>
    </source>
</evidence>
<dbReference type="PANTHER" id="PTHR32370">
    <property type="entry name" value="OS12G0117600 PROTEIN"/>
    <property type="match status" value="1"/>
</dbReference>
<evidence type="ECO:0000256" key="2">
    <source>
        <dbReference type="ARBA" id="ARBA00022786"/>
    </source>
</evidence>
<dbReference type="SMR" id="A0A978UP79"/>
<evidence type="ECO:0000256" key="1">
    <source>
        <dbReference type="ARBA" id="ARBA00004906"/>
    </source>
</evidence>
<dbReference type="Gene3D" id="3.30.710.10">
    <property type="entry name" value="Potassium Channel Kv1.1, Chain A"/>
    <property type="match status" value="1"/>
</dbReference>
<dbReference type="AlphaFoldDB" id="A0A978UP79"/>
<organism evidence="7 8">
    <name type="scientific">Ziziphus jujuba var. spinosa</name>
    <dbReference type="NCBI Taxonomy" id="714518"/>
    <lineage>
        <taxon>Eukaryota</taxon>
        <taxon>Viridiplantae</taxon>
        <taxon>Streptophyta</taxon>
        <taxon>Embryophyta</taxon>
        <taxon>Tracheophyta</taxon>
        <taxon>Spermatophyta</taxon>
        <taxon>Magnoliopsida</taxon>
        <taxon>eudicotyledons</taxon>
        <taxon>Gunneridae</taxon>
        <taxon>Pentapetalae</taxon>
        <taxon>rosids</taxon>
        <taxon>fabids</taxon>
        <taxon>Rosales</taxon>
        <taxon>Rhamnaceae</taxon>
        <taxon>Paliureae</taxon>
        <taxon>Ziziphus</taxon>
    </lineage>
</organism>
<reference evidence="7" key="1">
    <citation type="journal article" date="2021" name="Front. Plant Sci.">
        <title>Chromosome-Scale Genome Assembly for Chinese Sour Jujube and Insights Into Its Genome Evolution and Domestication Signature.</title>
        <authorList>
            <person name="Shen L.-Y."/>
            <person name="Luo H."/>
            <person name="Wang X.-L."/>
            <person name="Wang X.-M."/>
            <person name="Qiu X.-J."/>
            <person name="Liu H."/>
            <person name="Zhou S.-S."/>
            <person name="Jia K.-H."/>
            <person name="Nie S."/>
            <person name="Bao Y.-T."/>
            <person name="Zhang R.-G."/>
            <person name="Yun Q.-Z."/>
            <person name="Chai Y.-H."/>
            <person name="Lu J.-Y."/>
            <person name="Li Y."/>
            <person name="Zhao S.-W."/>
            <person name="Mao J.-F."/>
            <person name="Jia S.-G."/>
            <person name="Mao Y.-M."/>
        </authorList>
    </citation>
    <scope>NUCLEOTIDE SEQUENCE</scope>
    <source>
        <strain evidence="7">AT0</strain>
        <tissue evidence="7">Leaf</tissue>
    </source>
</reference>
<accession>A0A978UP79</accession>
<dbReference type="SUPFAM" id="SSF54695">
    <property type="entry name" value="POZ domain"/>
    <property type="match status" value="1"/>
</dbReference>
<feature type="region of interest" description="Disordered" evidence="4">
    <location>
        <begin position="476"/>
        <end position="502"/>
    </location>
</feature>
<name>A0A978UP79_ZIZJJ</name>
<evidence type="ECO:0000259" key="5">
    <source>
        <dbReference type="PROSITE" id="PS50097"/>
    </source>
</evidence>
<dbReference type="EMBL" id="JAEACU010000010">
    <property type="protein sequence ID" value="KAH7516631.1"/>
    <property type="molecule type" value="Genomic_DNA"/>
</dbReference>
<feature type="domain" description="NPH3" evidence="6">
    <location>
        <begin position="205"/>
        <end position="465"/>
    </location>
</feature>
<evidence type="ECO:0000256" key="3">
    <source>
        <dbReference type="PROSITE-ProRule" id="PRU00982"/>
    </source>
</evidence>
<evidence type="ECO:0000313" key="7">
    <source>
        <dbReference type="EMBL" id="KAH7516631.1"/>
    </source>
</evidence>
<dbReference type="InterPro" id="IPR027356">
    <property type="entry name" value="NPH3_dom"/>
</dbReference>
<proteinExistence type="inferred from homology"/>
<dbReference type="InterPro" id="IPR011333">
    <property type="entry name" value="SKP1/BTB/POZ_sf"/>
</dbReference>
<dbReference type="InterPro" id="IPR000210">
    <property type="entry name" value="BTB/POZ_dom"/>
</dbReference>
<evidence type="ECO:0000256" key="4">
    <source>
        <dbReference type="SAM" id="MobiDB-lite"/>
    </source>
</evidence>
<feature type="compositionally biased region" description="Polar residues" evidence="4">
    <location>
        <begin position="476"/>
        <end position="490"/>
    </location>
</feature>
<comment type="caution">
    <text evidence="7">The sequence shown here is derived from an EMBL/GenBank/DDBJ whole genome shotgun (WGS) entry which is preliminary data.</text>
</comment>
<evidence type="ECO:0000259" key="6">
    <source>
        <dbReference type="PROSITE" id="PS51649"/>
    </source>
</evidence>
<gene>
    <name evidence="7" type="ORF">FEM48_Zijuj10G0155500</name>
</gene>
<dbReference type="PROSITE" id="PS50097">
    <property type="entry name" value="BTB"/>
    <property type="match status" value="1"/>
</dbReference>
<dbReference type="Pfam" id="PF03000">
    <property type="entry name" value="NPH3"/>
    <property type="match status" value="1"/>
</dbReference>
<dbReference type="PROSITE" id="PS51649">
    <property type="entry name" value="NPH3"/>
    <property type="match status" value="1"/>
</dbReference>
<comment type="similarity">
    <text evidence="3">Belongs to the NPH3 family.</text>
</comment>
<keyword evidence="2" id="KW-0833">Ubl conjugation pathway</keyword>
<dbReference type="OrthoDB" id="1080584at2759"/>
<feature type="domain" description="BTB" evidence="5">
    <location>
        <begin position="10"/>
        <end position="76"/>
    </location>
</feature>
<protein>
    <recommendedName>
        <fullName evidence="9">BTB/POZ domain-containing protein At3g19850-like</fullName>
    </recommendedName>
</protein>
<comment type="pathway">
    <text evidence="1">Protein modification; protein ubiquitination.</text>
</comment>
<evidence type="ECO:0008006" key="9">
    <source>
        <dbReference type="Google" id="ProtNLM"/>
    </source>
</evidence>
<dbReference type="InterPro" id="IPR043454">
    <property type="entry name" value="NPH3/RPT2-like"/>
</dbReference>
<feature type="compositionally biased region" description="Low complexity" evidence="4">
    <location>
        <begin position="187"/>
        <end position="196"/>
    </location>
</feature>
<dbReference type="Proteomes" id="UP000813462">
    <property type="component" value="Unassembled WGS sequence"/>
</dbReference>